<reference evidence="14 15" key="1">
    <citation type="submission" date="2024-01" db="EMBL/GenBank/DDBJ databases">
        <title>The genomes of 5 underutilized Papilionoideae crops provide insights into root nodulation and disease resistanc.</title>
        <authorList>
            <person name="Yuan L."/>
        </authorList>
    </citation>
    <scope>NUCLEOTIDE SEQUENCE [LARGE SCALE GENOMIC DNA]</scope>
    <source>
        <strain evidence="14">ZHUSHIDOU_FW_LH</strain>
        <tissue evidence="14">Leaf</tissue>
    </source>
</reference>
<dbReference type="GO" id="GO:0006633">
    <property type="term" value="P:fatty acid biosynthetic process"/>
    <property type="evidence" value="ECO:0007669"/>
    <property type="project" value="UniProtKB-KW"/>
</dbReference>
<dbReference type="Proteomes" id="UP001372338">
    <property type="component" value="Unassembled WGS sequence"/>
</dbReference>
<evidence type="ECO:0000256" key="8">
    <source>
        <dbReference type="ARBA" id="ARBA00023160"/>
    </source>
</evidence>
<keyword evidence="6" id="KW-0276">Fatty acid metabolism</keyword>
<keyword evidence="8" id="KW-0275">Fatty acid biosynthesis</keyword>
<comment type="caution">
    <text evidence="14">The sequence shown here is derived from an EMBL/GenBank/DDBJ whole genome shotgun (WGS) entry which is preliminary data.</text>
</comment>
<dbReference type="Pfam" id="PF02801">
    <property type="entry name" value="Ketoacyl-synt_C"/>
    <property type="match status" value="1"/>
</dbReference>
<dbReference type="InterPro" id="IPR020841">
    <property type="entry name" value="PKS_Beta-ketoAc_synthase_dom"/>
</dbReference>
<evidence type="ECO:0000259" key="13">
    <source>
        <dbReference type="PROSITE" id="PS52004"/>
    </source>
</evidence>
<dbReference type="PROSITE" id="PS00606">
    <property type="entry name" value="KS3_1"/>
    <property type="match status" value="1"/>
</dbReference>
<evidence type="ECO:0000256" key="5">
    <source>
        <dbReference type="ARBA" id="ARBA00022679"/>
    </source>
</evidence>
<dbReference type="InterPro" id="IPR018201">
    <property type="entry name" value="Ketoacyl_synth_AS"/>
</dbReference>
<evidence type="ECO:0000256" key="2">
    <source>
        <dbReference type="ARBA" id="ARBA00008467"/>
    </source>
</evidence>
<name>A0AAN9I771_CROPI</name>
<evidence type="ECO:0000256" key="6">
    <source>
        <dbReference type="ARBA" id="ARBA00022832"/>
    </source>
</evidence>
<dbReference type="AlphaFoldDB" id="A0AAN9I771"/>
<keyword evidence="9" id="KW-0012">Acyltransferase</keyword>
<dbReference type="InterPro" id="IPR017568">
    <property type="entry name" value="3-oxoacyl-ACP_synth-2"/>
</dbReference>
<protein>
    <recommendedName>
        <fullName evidence="11">3-oxoacyl-[acyl-carrier-protein] synthase, mitochondrial</fullName>
        <ecNumber evidence="3">2.3.1.41</ecNumber>
    </recommendedName>
    <alternativeName>
        <fullName evidence="10">Beta-ketoacyl-ACP synthase</fullName>
    </alternativeName>
</protein>
<dbReference type="CDD" id="cd00834">
    <property type="entry name" value="KAS_I_II"/>
    <property type="match status" value="1"/>
</dbReference>
<evidence type="ECO:0000256" key="10">
    <source>
        <dbReference type="ARBA" id="ARBA00044350"/>
    </source>
</evidence>
<evidence type="ECO:0000256" key="9">
    <source>
        <dbReference type="ARBA" id="ARBA00023315"/>
    </source>
</evidence>
<dbReference type="NCBIfam" id="TIGR03150">
    <property type="entry name" value="fabF"/>
    <property type="match status" value="1"/>
</dbReference>
<dbReference type="InterPro" id="IPR016039">
    <property type="entry name" value="Thiolase-like"/>
</dbReference>
<dbReference type="PANTHER" id="PTHR11712:SF297">
    <property type="entry name" value="3-OXOACYL-[ACYL-CARRIER-PROTEIN] SYNTHASE, MITOCHONDRIAL"/>
    <property type="match status" value="1"/>
</dbReference>
<gene>
    <name evidence="14" type="ORF">RIF29_20148</name>
</gene>
<dbReference type="SMART" id="SM00825">
    <property type="entry name" value="PKS_KS"/>
    <property type="match status" value="1"/>
</dbReference>
<evidence type="ECO:0000256" key="12">
    <source>
        <dbReference type="RuleBase" id="RU003694"/>
    </source>
</evidence>
<dbReference type="GO" id="GO:0004315">
    <property type="term" value="F:3-oxoacyl-[acyl-carrier-protein] synthase activity"/>
    <property type="evidence" value="ECO:0007669"/>
    <property type="project" value="UniProtKB-EC"/>
</dbReference>
<dbReference type="PROSITE" id="PS52004">
    <property type="entry name" value="KS3_2"/>
    <property type="match status" value="1"/>
</dbReference>
<keyword evidence="15" id="KW-1185">Reference proteome</keyword>
<sequence length="477" mass="50521">MAMPMHRSRRVLIPYGLRFYRTISSSSSAAPFPPPPVVPSRRVVVTGLGMVTPLGCGVDKTWKNLIDGKCGVRALCLEDLKMSGFDRETQLSTFDQLTSKVAAVVPTGTNPGEFNEDVWLNSKDHRSIARFIAYALCAADEALKDSNWFPTEQEHKERTGVSIGGGTGSISDILDSAQLICEKRLRRLSPFFIPRILINMASGHVSMKYGFQGPNHAAVTACATGAHSIGDAVRMIQFGDADVMVAGGTESSIDALSIAGFCRSRALTTKYNSSPQEASRPFDNGRDGFVIGEGSGVMVLEEFEHAKNRGAKVYAEVRGFGMSGDAYHITQPPSDGRGAILAMTHALRQSGLKPSEVDYINAHATSTSLGDAIEANAIKTIFFDGAVSSALAFSSTKGAVGHLLGAAGAVEAIFAILSIQHGIAPLTLNLTEPDPVFSDGFKPLTASTDLSIKVAMSNSFGFGGTNASLLFSSVGSD</sequence>
<keyword evidence="7" id="KW-0443">Lipid metabolism</keyword>
<proteinExistence type="inferred from homology"/>
<dbReference type="FunFam" id="3.40.47.10:FF:000015">
    <property type="entry name" value="3-oxoacyl-[acyl-carrier-protein] synthase, mitochondrial"/>
    <property type="match status" value="1"/>
</dbReference>
<dbReference type="InterPro" id="IPR014030">
    <property type="entry name" value="Ketoacyl_synth_N"/>
</dbReference>
<dbReference type="InterPro" id="IPR000794">
    <property type="entry name" value="Beta-ketoacyl_synthase"/>
</dbReference>
<comment type="similarity">
    <text evidence="2 12">Belongs to the thiolase-like superfamily. Beta-ketoacyl-ACP synthases family.</text>
</comment>
<feature type="domain" description="Ketosynthase family 3 (KS3)" evidence="13">
    <location>
        <begin position="40"/>
        <end position="473"/>
    </location>
</feature>
<dbReference type="GO" id="GO:0005739">
    <property type="term" value="C:mitochondrion"/>
    <property type="evidence" value="ECO:0007669"/>
    <property type="project" value="TreeGrafter"/>
</dbReference>
<evidence type="ECO:0000256" key="11">
    <source>
        <dbReference type="ARBA" id="ARBA00072686"/>
    </source>
</evidence>
<evidence type="ECO:0000313" key="15">
    <source>
        <dbReference type="Proteomes" id="UP001372338"/>
    </source>
</evidence>
<evidence type="ECO:0000256" key="3">
    <source>
        <dbReference type="ARBA" id="ARBA00013191"/>
    </source>
</evidence>
<dbReference type="NCBIfam" id="NF005589">
    <property type="entry name" value="PRK07314.1"/>
    <property type="match status" value="1"/>
</dbReference>
<evidence type="ECO:0000256" key="7">
    <source>
        <dbReference type="ARBA" id="ARBA00023098"/>
    </source>
</evidence>
<organism evidence="14 15">
    <name type="scientific">Crotalaria pallida</name>
    <name type="common">Smooth rattlebox</name>
    <name type="synonym">Crotalaria striata</name>
    <dbReference type="NCBI Taxonomy" id="3830"/>
    <lineage>
        <taxon>Eukaryota</taxon>
        <taxon>Viridiplantae</taxon>
        <taxon>Streptophyta</taxon>
        <taxon>Embryophyta</taxon>
        <taxon>Tracheophyta</taxon>
        <taxon>Spermatophyta</taxon>
        <taxon>Magnoliopsida</taxon>
        <taxon>eudicotyledons</taxon>
        <taxon>Gunneridae</taxon>
        <taxon>Pentapetalae</taxon>
        <taxon>rosids</taxon>
        <taxon>fabids</taxon>
        <taxon>Fabales</taxon>
        <taxon>Fabaceae</taxon>
        <taxon>Papilionoideae</taxon>
        <taxon>50 kb inversion clade</taxon>
        <taxon>genistoids sensu lato</taxon>
        <taxon>core genistoids</taxon>
        <taxon>Crotalarieae</taxon>
        <taxon>Crotalaria</taxon>
    </lineage>
</organism>
<comment type="pathway">
    <text evidence="1">Lipid metabolism; fatty acid biosynthesis.</text>
</comment>
<dbReference type="Pfam" id="PF00109">
    <property type="entry name" value="ketoacyl-synt"/>
    <property type="match status" value="1"/>
</dbReference>
<dbReference type="EC" id="2.3.1.41" evidence="3"/>
<evidence type="ECO:0000256" key="4">
    <source>
        <dbReference type="ARBA" id="ARBA00022516"/>
    </source>
</evidence>
<dbReference type="EMBL" id="JAYWIO010000004">
    <property type="protein sequence ID" value="KAK7267474.1"/>
    <property type="molecule type" value="Genomic_DNA"/>
</dbReference>
<evidence type="ECO:0000313" key="14">
    <source>
        <dbReference type="EMBL" id="KAK7267474.1"/>
    </source>
</evidence>
<dbReference type="SUPFAM" id="SSF53901">
    <property type="entry name" value="Thiolase-like"/>
    <property type="match status" value="2"/>
</dbReference>
<dbReference type="InterPro" id="IPR014031">
    <property type="entry name" value="Ketoacyl_synth_C"/>
</dbReference>
<keyword evidence="5 12" id="KW-0808">Transferase</keyword>
<keyword evidence="4" id="KW-0444">Lipid biosynthesis</keyword>
<dbReference type="FunFam" id="3.40.47.10:FF:000024">
    <property type="entry name" value="3-oxoacyl-[acyl-carrier-protein] synthase, mitochondrial"/>
    <property type="match status" value="1"/>
</dbReference>
<dbReference type="Gene3D" id="3.40.47.10">
    <property type="match status" value="2"/>
</dbReference>
<accession>A0AAN9I771</accession>
<evidence type="ECO:0000256" key="1">
    <source>
        <dbReference type="ARBA" id="ARBA00005194"/>
    </source>
</evidence>
<dbReference type="PANTHER" id="PTHR11712">
    <property type="entry name" value="POLYKETIDE SYNTHASE-RELATED"/>
    <property type="match status" value="1"/>
</dbReference>